<keyword evidence="1" id="KW-1133">Transmembrane helix</keyword>
<dbReference type="OrthoDB" id="119981at2759"/>
<sequence>MVVRLALQLISWLALQSLRLALYLAPAAAALTAVVGIVLVSSMMAQALEYGVLTAVYRSKWHKNSQYDDLRSYFYRAYWLATLLYALSSSFWIHYTERADFRQAFGFIFFALWWALQLVLVLALTPFGKILPRMKAAIK</sequence>
<evidence type="ECO:0000313" key="2">
    <source>
        <dbReference type="EMBL" id="TDH71433.1"/>
    </source>
</evidence>
<keyword evidence="3" id="KW-1185">Reference proteome</keyword>
<accession>A0A976FR49</accession>
<dbReference type="GeneID" id="94349733"/>
<proteinExistence type="predicted"/>
<reference evidence="2 3" key="1">
    <citation type="journal article" date="2021" name="Genome Biol.">
        <title>AFLAP: assembly-free linkage analysis pipeline using k-mers from genome sequencing data.</title>
        <authorList>
            <person name="Fletcher K."/>
            <person name="Zhang L."/>
            <person name="Gil J."/>
            <person name="Han R."/>
            <person name="Cavanaugh K."/>
            <person name="Michelmore R."/>
        </authorList>
    </citation>
    <scope>NUCLEOTIDE SEQUENCE [LARGE SCALE GENOMIC DNA]</scope>
    <source>
        <strain evidence="2 3">SF5</strain>
    </source>
</reference>
<dbReference type="KEGG" id="blac:94349733"/>
<evidence type="ECO:0000256" key="1">
    <source>
        <dbReference type="SAM" id="Phobius"/>
    </source>
</evidence>
<name>A0A976FR49_BRELC</name>
<protein>
    <submittedName>
        <fullName evidence="2">Uncharacterized protein</fullName>
    </submittedName>
</protein>
<keyword evidence="1" id="KW-0472">Membrane</keyword>
<comment type="caution">
    <text evidence="2">The sequence shown here is derived from an EMBL/GenBank/DDBJ whole genome shotgun (WGS) entry which is preliminary data.</text>
</comment>
<feature type="transmembrane region" description="Helical" evidence="1">
    <location>
        <begin position="105"/>
        <end position="125"/>
    </location>
</feature>
<gene>
    <name evidence="2" type="ORF">CCR75_005988</name>
</gene>
<dbReference type="Proteomes" id="UP000294530">
    <property type="component" value="Unassembled WGS sequence"/>
</dbReference>
<dbReference type="EMBL" id="SHOA02000062">
    <property type="protein sequence ID" value="TDH71433.1"/>
    <property type="molecule type" value="Genomic_DNA"/>
</dbReference>
<feature type="transmembrane region" description="Helical" evidence="1">
    <location>
        <begin position="73"/>
        <end position="93"/>
    </location>
</feature>
<dbReference type="RefSeq" id="XP_067820932.1">
    <property type="nucleotide sequence ID" value="XM_067964062.1"/>
</dbReference>
<dbReference type="AlphaFoldDB" id="A0A976FR49"/>
<feature type="transmembrane region" description="Helical" evidence="1">
    <location>
        <begin position="31"/>
        <end position="52"/>
    </location>
</feature>
<organism evidence="2 3">
    <name type="scientific">Bremia lactucae</name>
    <name type="common">Lettuce downy mildew</name>
    <dbReference type="NCBI Taxonomy" id="4779"/>
    <lineage>
        <taxon>Eukaryota</taxon>
        <taxon>Sar</taxon>
        <taxon>Stramenopiles</taxon>
        <taxon>Oomycota</taxon>
        <taxon>Peronosporomycetes</taxon>
        <taxon>Peronosporales</taxon>
        <taxon>Peronosporaceae</taxon>
        <taxon>Bremia</taxon>
    </lineage>
</organism>
<evidence type="ECO:0000313" key="3">
    <source>
        <dbReference type="Proteomes" id="UP000294530"/>
    </source>
</evidence>
<keyword evidence="1" id="KW-0812">Transmembrane</keyword>